<dbReference type="EMBL" id="HBUE01259297">
    <property type="protein sequence ID" value="CAG6558230.1"/>
    <property type="molecule type" value="Transcribed_RNA"/>
</dbReference>
<dbReference type="EMBL" id="HBUE01154243">
    <property type="protein sequence ID" value="CAG6506910.1"/>
    <property type="molecule type" value="Transcribed_RNA"/>
</dbReference>
<dbReference type="EMBL" id="HBUE01259301">
    <property type="protein sequence ID" value="CAG6558238.1"/>
    <property type="molecule type" value="Transcribed_RNA"/>
</dbReference>
<dbReference type="EMBL" id="HBUE01154244">
    <property type="protein sequence ID" value="CAG6506912.1"/>
    <property type="molecule type" value="Transcribed_RNA"/>
</dbReference>
<dbReference type="EMBL" id="HBUE01154240">
    <property type="protein sequence ID" value="CAG6506904.1"/>
    <property type="molecule type" value="Transcribed_RNA"/>
</dbReference>
<dbReference type="EMBL" id="HBUE01154242">
    <property type="protein sequence ID" value="CAG6506908.1"/>
    <property type="molecule type" value="Transcribed_RNA"/>
</dbReference>
<dbReference type="EMBL" id="HBUE01259299">
    <property type="protein sequence ID" value="CAG6558234.1"/>
    <property type="molecule type" value="Transcribed_RNA"/>
</dbReference>
<organism evidence="1">
    <name type="scientific">Culex pipiens</name>
    <name type="common">House mosquito</name>
    <dbReference type="NCBI Taxonomy" id="7175"/>
    <lineage>
        <taxon>Eukaryota</taxon>
        <taxon>Metazoa</taxon>
        <taxon>Ecdysozoa</taxon>
        <taxon>Arthropoda</taxon>
        <taxon>Hexapoda</taxon>
        <taxon>Insecta</taxon>
        <taxon>Pterygota</taxon>
        <taxon>Neoptera</taxon>
        <taxon>Endopterygota</taxon>
        <taxon>Diptera</taxon>
        <taxon>Nematocera</taxon>
        <taxon>Culicoidea</taxon>
        <taxon>Culicidae</taxon>
        <taxon>Culicinae</taxon>
        <taxon>Culicini</taxon>
        <taxon>Culex</taxon>
        <taxon>Culex</taxon>
    </lineage>
</organism>
<proteinExistence type="predicted"/>
<dbReference type="EMBL" id="HBUE01259296">
    <property type="protein sequence ID" value="CAG6558228.1"/>
    <property type="molecule type" value="Transcribed_RNA"/>
</dbReference>
<dbReference type="EMBL" id="HBUE01259300">
    <property type="protein sequence ID" value="CAG6558236.1"/>
    <property type="molecule type" value="Transcribed_RNA"/>
</dbReference>
<evidence type="ECO:0000313" key="1">
    <source>
        <dbReference type="EMBL" id="CAG6558236.1"/>
    </source>
</evidence>
<dbReference type="EMBL" id="HBUE01154241">
    <property type="protein sequence ID" value="CAG6506906.1"/>
    <property type="molecule type" value="Transcribed_RNA"/>
</dbReference>
<accession>A0A8D8IUA8</accession>
<protein>
    <submittedName>
        <fullName evidence="1">(northern house mosquito) hypothetical protein</fullName>
    </submittedName>
</protein>
<dbReference type="AlphaFoldDB" id="A0A8D8IUA8"/>
<name>A0A8D8IUA8_CULPI</name>
<dbReference type="EMBL" id="HBUE01154245">
    <property type="protein sequence ID" value="CAG6506914.1"/>
    <property type="molecule type" value="Transcribed_RNA"/>
</dbReference>
<reference evidence="1" key="1">
    <citation type="submission" date="2021-05" db="EMBL/GenBank/DDBJ databases">
        <authorList>
            <person name="Alioto T."/>
            <person name="Alioto T."/>
            <person name="Gomez Garrido J."/>
        </authorList>
    </citation>
    <scope>NUCLEOTIDE SEQUENCE</scope>
</reference>
<dbReference type="EMBL" id="HBUE01259298">
    <property type="protein sequence ID" value="CAG6558232.1"/>
    <property type="molecule type" value="Transcribed_RNA"/>
</dbReference>
<sequence>MGIATLGFYGSDLRPRTSWIRSGYSRRRTKDTSAERLASCRSDSRMSIVTMPQTVSRRRSAAPACPSCWTSITSITVESSTICRVQNRSASSRKLLEYSARPISSRESCSAKVSSVRCSR</sequence>